<evidence type="ECO:0000256" key="1">
    <source>
        <dbReference type="SAM" id="SignalP"/>
    </source>
</evidence>
<dbReference type="EMBL" id="WNKQ01000016">
    <property type="protein sequence ID" value="KAF5846435.1"/>
    <property type="molecule type" value="Genomic_DNA"/>
</dbReference>
<dbReference type="InterPro" id="IPR049046">
    <property type="entry name" value="Beta-AFase-like_GH127_middle"/>
</dbReference>
<evidence type="ECO:0008006" key="6">
    <source>
        <dbReference type="Google" id="ProtNLM"/>
    </source>
</evidence>
<dbReference type="InterPro" id="IPR012878">
    <property type="entry name" value="Beta-AFase-like_GH127_cat"/>
</dbReference>
<dbReference type="Proteomes" id="UP000624244">
    <property type="component" value="Unassembled WGS sequence"/>
</dbReference>
<organism evidence="4 5">
    <name type="scientific">Cochliobolus sativus</name>
    <name type="common">Common root rot and spot blotch fungus</name>
    <name type="synonym">Bipolaris sorokiniana</name>
    <dbReference type="NCBI Taxonomy" id="45130"/>
    <lineage>
        <taxon>Eukaryota</taxon>
        <taxon>Fungi</taxon>
        <taxon>Dikarya</taxon>
        <taxon>Ascomycota</taxon>
        <taxon>Pezizomycotina</taxon>
        <taxon>Dothideomycetes</taxon>
        <taxon>Pleosporomycetidae</taxon>
        <taxon>Pleosporales</taxon>
        <taxon>Pleosporineae</taxon>
        <taxon>Pleosporaceae</taxon>
        <taxon>Bipolaris</taxon>
    </lineage>
</organism>
<dbReference type="OMA" id="PNAIAGY"/>
<feature type="signal peptide" evidence="1">
    <location>
        <begin position="1"/>
        <end position="19"/>
    </location>
</feature>
<gene>
    <name evidence="4" type="ORF">GGP41_003885</name>
</gene>
<accession>A0A8H6DU35</accession>
<evidence type="ECO:0000313" key="5">
    <source>
        <dbReference type="Proteomes" id="UP000624244"/>
    </source>
</evidence>
<comment type="caution">
    <text evidence="4">The sequence shown here is derived from an EMBL/GenBank/DDBJ whole genome shotgun (WGS) entry which is preliminary data.</text>
</comment>
<dbReference type="PANTHER" id="PTHR31151:SF0">
    <property type="entry name" value="PROLINE-TRNA LIGASE (DUF1680)"/>
    <property type="match status" value="1"/>
</dbReference>
<protein>
    <recommendedName>
        <fullName evidence="6">Glycoside hydrolase family 127 protein</fullName>
    </recommendedName>
</protein>
<dbReference type="InterPro" id="IPR008928">
    <property type="entry name" value="6-hairpin_glycosidase_sf"/>
</dbReference>
<dbReference type="Pfam" id="PF07944">
    <property type="entry name" value="Beta-AFase-like_GH127_cat"/>
    <property type="match status" value="1"/>
</dbReference>
<dbReference type="GO" id="GO:0005975">
    <property type="term" value="P:carbohydrate metabolic process"/>
    <property type="evidence" value="ECO:0007669"/>
    <property type="project" value="InterPro"/>
</dbReference>
<dbReference type="AlphaFoldDB" id="A0A8H6DU35"/>
<evidence type="ECO:0000259" key="3">
    <source>
        <dbReference type="Pfam" id="PF20736"/>
    </source>
</evidence>
<evidence type="ECO:0000313" key="4">
    <source>
        <dbReference type="EMBL" id="KAF5846435.1"/>
    </source>
</evidence>
<proteinExistence type="predicted"/>
<keyword evidence="1" id="KW-0732">Signal</keyword>
<dbReference type="Pfam" id="PF20736">
    <property type="entry name" value="Glyco_hydro127M"/>
    <property type="match status" value="1"/>
</dbReference>
<feature type="domain" description="Non-reducing end beta-L-arabinofuranosidase-like GH127 catalytic" evidence="2">
    <location>
        <begin position="41"/>
        <end position="430"/>
    </location>
</feature>
<feature type="domain" description="Non-reducing end beta-L-arabinofuranosidase-like GH127 middle" evidence="3">
    <location>
        <begin position="442"/>
        <end position="533"/>
    </location>
</feature>
<feature type="chain" id="PRO_5034534869" description="Glycoside hydrolase family 127 protein" evidence="1">
    <location>
        <begin position="20"/>
        <end position="620"/>
    </location>
</feature>
<reference evidence="4" key="1">
    <citation type="submission" date="2019-11" db="EMBL/GenBank/DDBJ databases">
        <title>Bipolaris sorokiniana Genome sequencing.</title>
        <authorList>
            <person name="Wang H."/>
        </authorList>
    </citation>
    <scope>NUCLEOTIDE SEQUENCE</scope>
</reference>
<name>A0A8H6DU35_COCSA</name>
<sequence>MLLKATFAGYLSVVVPIFAQTIPTVVVPEVGTSAHAFDLSQVALSNSRWKDNENRTLNYLKFVNVDRLLYNFRATHKLSTNGAQPNGGWDAPNFPFRSHVQGHYLTAWVNCYATLRDSTCKDRAAYFVQELAKCQANNGVAGFSPGYLSGFPESEFAALEAGKLTGGNVPYYAVHKTMAGLLDAWRIIGDQKARDVLLALAGWVDGRTKKLSTAQMQTMLGTEFGGMNDVLAEIYQLTGNKQWLTVAQRFDHAKVFDPLANKQDQLSGNHANTQVPKWIGAAREYKSTGTKRYLDIARNAWDFTINAHTYAIGGNSQAEHFRPPNQISNFLTNDTAEQCNTYNMLKLTRDLWTTDPTSTKYFDYYERALINHLLGAQNAADNHGHITYFTPLRSGGRRGVGPAWGGGTWSTDYNSFWCCQGTALETNTKLMDSIYFYDNSALYVNLFTPSTLDWKQRNVKITQVTTFPIGDTTTLKVTGTGNWAMKIRIPSWTSGATISLNGQASGVAANPGSYATLSRNWVSGDTVTVKLPMKLRTVAANDNANIAAIAYGPTILSGNYGQQSLSSMPSLALNSVRRTNSNSLAFTGTANGKAVDIGPFYDAHNINYNVYWTVTGQFAT</sequence>
<evidence type="ECO:0000259" key="2">
    <source>
        <dbReference type="Pfam" id="PF07944"/>
    </source>
</evidence>
<dbReference type="SUPFAM" id="SSF48208">
    <property type="entry name" value="Six-hairpin glycosidases"/>
    <property type="match status" value="1"/>
</dbReference>
<dbReference type="PANTHER" id="PTHR31151">
    <property type="entry name" value="PROLINE-TRNA LIGASE (DUF1680)"/>
    <property type="match status" value="1"/>
</dbReference>